<evidence type="ECO:0000313" key="11">
    <source>
        <dbReference type="EMBL" id="CAA7271675.1"/>
    </source>
</evidence>
<dbReference type="PANTHER" id="PTHR11953:SF2">
    <property type="entry name" value="EXOSOME COMPLEX COMPONENT MTR3"/>
    <property type="match status" value="1"/>
</dbReference>
<evidence type="ECO:0000259" key="10">
    <source>
        <dbReference type="Pfam" id="PF03725"/>
    </source>
</evidence>
<dbReference type="Pfam" id="PF01138">
    <property type="entry name" value="RNase_PH"/>
    <property type="match status" value="1"/>
</dbReference>
<dbReference type="GO" id="GO:0003723">
    <property type="term" value="F:RNA binding"/>
    <property type="evidence" value="ECO:0007669"/>
    <property type="project" value="UniProtKB-KW"/>
</dbReference>
<dbReference type="CDD" id="cd11371">
    <property type="entry name" value="RNase_PH_MTR3"/>
    <property type="match status" value="1"/>
</dbReference>
<proteinExistence type="inferred from homology"/>
<dbReference type="PANTHER" id="PTHR11953">
    <property type="entry name" value="EXOSOME COMPLEX COMPONENT"/>
    <property type="match status" value="1"/>
</dbReference>
<evidence type="ECO:0000259" key="9">
    <source>
        <dbReference type="Pfam" id="PF01138"/>
    </source>
</evidence>
<dbReference type="InterPro" id="IPR036345">
    <property type="entry name" value="ExoRNase_PH_dom2_sf"/>
</dbReference>
<keyword evidence="4" id="KW-0963">Cytoplasm</keyword>
<evidence type="ECO:0000256" key="3">
    <source>
        <dbReference type="ARBA" id="ARBA00006678"/>
    </source>
</evidence>
<dbReference type="InterPro" id="IPR001247">
    <property type="entry name" value="ExoRNase_PH_dom1"/>
</dbReference>
<dbReference type="SUPFAM" id="SSF54211">
    <property type="entry name" value="Ribosomal protein S5 domain 2-like"/>
    <property type="match status" value="1"/>
</dbReference>
<dbReference type="Proteomes" id="UP000467700">
    <property type="component" value="Unassembled WGS sequence"/>
</dbReference>
<dbReference type="Gene3D" id="3.30.230.70">
    <property type="entry name" value="GHMP Kinase, N-terminal domain"/>
    <property type="match status" value="1"/>
</dbReference>
<comment type="subcellular location">
    <subcellularLocation>
        <location evidence="2">Cytoplasm</location>
    </subcellularLocation>
    <subcellularLocation>
        <location evidence="1">Nucleus</location>
    </subcellularLocation>
</comment>
<comment type="similarity">
    <text evidence="3">Belongs to the RNase PH family.</text>
</comment>
<evidence type="ECO:0000313" key="12">
    <source>
        <dbReference type="Proteomes" id="UP000467700"/>
    </source>
</evidence>
<dbReference type="GO" id="GO:0071051">
    <property type="term" value="P:poly(A)-dependent snoRNA 3'-end processing"/>
    <property type="evidence" value="ECO:0007669"/>
    <property type="project" value="TreeGrafter"/>
</dbReference>
<protein>
    <submittedName>
        <fullName evidence="11">Uncharacterized protein</fullName>
    </submittedName>
</protein>
<dbReference type="GO" id="GO:0005730">
    <property type="term" value="C:nucleolus"/>
    <property type="evidence" value="ECO:0007669"/>
    <property type="project" value="TreeGrafter"/>
</dbReference>
<keyword evidence="12" id="KW-1185">Reference proteome</keyword>
<dbReference type="InterPro" id="IPR015847">
    <property type="entry name" value="ExoRNase_PH_dom2"/>
</dbReference>
<dbReference type="OrthoDB" id="2504340at2759"/>
<gene>
    <name evidence="11" type="ORF">AAE3_LOCUS13917</name>
</gene>
<dbReference type="GO" id="GO:0006364">
    <property type="term" value="P:rRNA processing"/>
    <property type="evidence" value="ECO:0007669"/>
    <property type="project" value="UniProtKB-KW"/>
</dbReference>
<dbReference type="GO" id="GO:0016075">
    <property type="term" value="P:rRNA catabolic process"/>
    <property type="evidence" value="ECO:0007669"/>
    <property type="project" value="TreeGrafter"/>
</dbReference>
<sequence>MAATGFDRRRNNGPEETFSPIFIEDLASTSLKSSAIDTRPNRAPSDIRPIFLQPGLISQATGSAYIETERTKIACAIYGPRQSKVTAFHEKGRLNVEVKFAPYSCKQRRAPLRDAEDRSIAMAIHQALVSSVRLETFPKSAMDIFLTVVETDGIEGCVAAGSIAASTALADAGIEVLGLVMSCSAAIVNDEVWLDPTEEEARSSSGTLVLACMPALTSVTSIWQSGKMTPEQVFACMTACEERCSDVHSVVAQALLDCPVRHVYAV</sequence>
<dbReference type="GO" id="GO:0034475">
    <property type="term" value="P:U4 snRNA 3'-end processing"/>
    <property type="evidence" value="ECO:0007669"/>
    <property type="project" value="TreeGrafter"/>
</dbReference>
<evidence type="ECO:0000256" key="7">
    <source>
        <dbReference type="ARBA" id="ARBA00022884"/>
    </source>
</evidence>
<dbReference type="EMBL" id="CACVBS010000112">
    <property type="protein sequence ID" value="CAA7271675.1"/>
    <property type="molecule type" value="Genomic_DNA"/>
</dbReference>
<evidence type="ECO:0000256" key="2">
    <source>
        <dbReference type="ARBA" id="ARBA00004496"/>
    </source>
</evidence>
<keyword evidence="6" id="KW-0271">Exosome</keyword>
<organism evidence="11 12">
    <name type="scientific">Cyclocybe aegerita</name>
    <name type="common">Black poplar mushroom</name>
    <name type="synonym">Agrocybe aegerita</name>
    <dbReference type="NCBI Taxonomy" id="1973307"/>
    <lineage>
        <taxon>Eukaryota</taxon>
        <taxon>Fungi</taxon>
        <taxon>Dikarya</taxon>
        <taxon>Basidiomycota</taxon>
        <taxon>Agaricomycotina</taxon>
        <taxon>Agaricomycetes</taxon>
        <taxon>Agaricomycetidae</taxon>
        <taxon>Agaricales</taxon>
        <taxon>Agaricineae</taxon>
        <taxon>Bolbitiaceae</taxon>
        <taxon>Cyclocybe</taxon>
    </lineage>
</organism>
<dbReference type="GO" id="GO:0000176">
    <property type="term" value="C:nuclear exosome (RNase complex)"/>
    <property type="evidence" value="ECO:0007669"/>
    <property type="project" value="TreeGrafter"/>
</dbReference>
<keyword evidence="7" id="KW-0694">RNA-binding</keyword>
<dbReference type="InterPro" id="IPR027408">
    <property type="entry name" value="PNPase/RNase_PH_dom_sf"/>
</dbReference>
<dbReference type="SUPFAM" id="SSF55666">
    <property type="entry name" value="Ribonuclease PH domain 2-like"/>
    <property type="match status" value="1"/>
</dbReference>
<dbReference type="InterPro" id="IPR050080">
    <property type="entry name" value="RNase_PH"/>
</dbReference>
<dbReference type="GO" id="GO:0071028">
    <property type="term" value="P:nuclear mRNA surveillance"/>
    <property type="evidence" value="ECO:0007669"/>
    <property type="project" value="TreeGrafter"/>
</dbReference>
<name>A0A8S0W1F4_CYCAE</name>
<comment type="caution">
    <text evidence="11">The sequence shown here is derived from an EMBL/GenBank/DDBJ whole genome shotgun (WGS) entry which is preliminary data.</text>
</comment>
<evidence type="ECO:0000256" key="6">
    <source>
        <dbReference type="ARBA" id="ARBA00022835"/>
    </source>
</evidence>
<feature type="domain" description="Exoribonuclease phosphorolytic" evidence="9">
    <location>
        <begin position="47"/>
        <end position="175"/>
    </location>
</feature>
<feature type="domain" description="Exoribonuclease phosphorolytic" evidence="10">
    <location>
        <begin position="179"/>
        <end position="238"/>
    </location>
</feature>
<keyword evidence="8" id="KW-0539">Nucleus</keyword>
<dbReference type="Pfam" id="PF03725">
    <property type="entry name" value="RNase_PH_C"/>
    <property type="match status" value="1"/>
</dbReference>
<evidence type="ECO:0000256" key="5">
    <source>
        <dbReference type="ARBA" id="ARBA00022552"/>
    </source>
</evidence>
<evidence type="ECO:0000256" key="1">
    <source>
        <dbReference type="ARBA" id="ARBA00004123"/>
    </source>
</evidence>
<evidence type="ECO:0000256" key="4">
    <source>
        <dbReference type="ARBA" id="ARBA00022490"/>
    </source>
</evidence>
<evidence type="ECO:0000256" key="8">
    <source>
        <dbReference type="ARBA" id="ARBA00023242"/>
    </source>
</evidence>
<accession>A0A8S0W1F4</accession>
<keyword evidence="5" id="KW-0698">rRNA processing</keyword>
<dbReference type="GO" id="GO:0000177">
    <property type="term" value="C:cytoplasmic exosome (RNase complex)"/>
    <property type="evidence" value="ECO:0007669"/>
    <property type="project" value="TreeGrafter"/>
</dbReference>
<dbReference type="InterPro" id="IPR020568">
    <property type="entry name" value="Ribosomal_Su5_D2-typ_SF"/>
</dbReference>
<dbReference type="AlphaFoldDB" id="A0A8S0W1F4"/>
<reference evidence="11 12" key="1">
    <citation type="submission" date="2020-01" db="EMBL/GenBank/DDBJ databases">
        <authorList>
            <person name="Gupta K D."/>
        </authorList>
    </citation>
    <scope>NUCLEOTIDE SEQUENCE [LARGE SCALE GENOMIC DNA]</scope>
</reference>